<organism evidence="2 3">
    <name type="scientific">Leifsonia soli</name>
    <dbReference type="NCBI Taxonomy" id="582665"/>
    <lineage>
        <taxon>Bacteria</taxon>
        <taxon>Bacillati</taxon>
        <taxon>Actinomycetota</taxon>
        <taxon>Actinomycetes</taxon>
        <taxon>Micrococcales</taxon>
        <taxon>Microbacteriaceae</taxon>
        <taxon>Leifsonia</taxon>
    </lineage>
</organism>
<dbReference type="RefSeq" id="WP_089916153.1">
    <property type="nucleotide sequence ID" value="NZ_BAAAPX010000001.1"/>
</dbReference>
<reference evidence="2 3" key="1">
    <citation type="submission" date="2020-07" db="EMBL/GenBank/DDBJ databases">
        <title>Sequencing the genomes of 1000 actinobacteria strains.</title>
        <authorList>
            <person name="Klenk H.-P."/>
        </authorList>
    </citation>
    <scope>NUCLEOTIDE SEQUENCE [LARGE SCALE GENOMIC DNA]</scope>
    <source>
        <strain evidence="2 3">DSM 23871</strain>
    </source>
</reference>
<feature type="transmembrane region" description="Helical" evidence="1">
    <location>
        <begin position="107"/>
        <end position="129"/>
    </location>
</feature>
<evidence type="ECO:0000313" key="2">
    <source>
        <dbReference type="EMBL" id="NYD75349.1"/>
    </source>
</evidence>
<feature type="transmembrane region" description="Helical" evidence="1">
    <location>
        <begin position="45"/>
        <end position="64"/>
    </location>
</feature>
<protein>
    <submittedName>
        <fullName evidence="2">Uncharacterized protein</fullName>
    </submittedName>
</protein>
<feature type="transmembrane region" description="Helical" evidence="1">
    <location>
        <begin position="76"/>
        <end position="95"/>
    </location>
</feature>
<proteinExistence type="predicted"/>
<name>A0A852T1M9_9MICO</name>
<keyword evidence="1" id="KW-0812">Transmembrane</keyword>
<keyword evidence="1" id="KW-0472">Membrane</keyword>
<keyword evidence="3" id="KW-1185">Reference proteome</keyword>
<dbReference type="EMBL" id="JACCBJ010000001">
    <property type="protein sequence ID" value="NYD75349.1"/>
    <property type="molecule type" value="Genomic_DNA"/>
</dbReference>
<sequence length="169" mass="16788">MIGILLPVLQGAGSVALAFVAFALAFTWPALLAPLVRLRTEAARLAGFAGLGLVLVLAASLIYATPGVLLRDPVGLLLAFPVAALWLIGAAGLLVRGVVLGGAARGISIAFAVVAGCGALAGIVSAVLVQHGVPDTVTPTGAFLLAVGALAAVVFWARAEEPDPRPAIG</sequence>
<dbReference type="Proteomes" id="UP000589620">
    <property type="component" value="Unassembled WGS sequence"/>
</dbReference>
<accession>A0A852T1M9</accession>
<feature type="transmembrane region" description="Helical" evidence="1">
    <location>
        <begin position="12"/>
        <end position="33"/>
    </location>
</feature>
<evidence type="ECO:0000256" key="1">
    <source>
        <dbReference type="SAM" id="Phobius"/>
    </source>
</evidence>
<keyword evidence="1" id="KW-1133">Transmembrane helix</keyword>
<dbReference type="AlphaFoldDB" id="A0A852T1M9"/>
<evidence type="ECO:0000313" key="3">
    <source>
        <dbReference type="Proteomes" id="UP000589620"/>
    </source>
</evidence>
<feature type="transmembrane region" description="Helical" evidence="1">
    <location>
        <begin position="141"/>
        <end position="159"/>
    </location>
</feature>
<gene>
    <name evidence="2" type="ORF">BJ963_002868</name>
</gene>
<comment type="caution">
    <text evidence="2">The sequence shown here is derived from an EMBL/GenBank/DDBJ whole genome shotgun (WGS) entry which is preliminary data.</text>
</comment>